<evidence type="ECO:0000313" key="1">
    <source>
        <dbReference type="EMBL" id="NBR93663.1"/>
    </source>
</evidence>
<dbReference type="SUPFAM" id="SSF53448">
    <property type="entry name" value="Nucleotide-diphospho-sugar transferases"/>
    <property type="match status" value="1"/>
</dbReference>
<organism evidence="1 2">
    <name type="scientific">Candidatus Fonsibacter lacus</name>
    <dbReference type="NCBI Taxonomy" id="2576439"/>
    <lineage>
        <taxon>Bacteria</taxon>
        <taxon>Pseudomonadati</taxon>
        <taxon>Pseudomonadota</taxon>
        <taxon>Alphaproteobacteria</taxon>
        <taxon>Candidatus Pelagibacterales</taxon>
        <taxon>Candidatus Pelagibacterales incertae sedis</taxon>
        <taxon>Candidatus Fonsibacter</taxon>
    </lineage>
</organism>
<accession>A0A965GCN9</accession>
<dbReference type="InterPro" id="IPR029044">
    <property type="entry name" value="Nucleotide-diphossugar_trans"/>
</dbReference>
<proteinExistence type="predicted"/>
<dbReference type="AlphaFoldDB" id="A0A965GCN9"/>
<name>A0A965GCN9_9PROT</name>
<evidence type="ECO:0000313" key="2">
    <source>
        <dbReference type="Proteomes" id="UP000740727"/>
    </source>
</evidence>
<dbReference type="EMBL" id="RFXN01000016">
    <property type="protein sequence ID" value="NBR93663.1"/>
    <property type="molecule type" value="Genomic_DNA"/>
</dbReference>
<reference evidence="1" key="1">
    <citation type="submission" date="2018-10" db="EMBL/GenBank/DDBJ databases">
        <title>Iterative Subtractive Binning of Freshwater Chronoseries Metagenomes Recovers Nearly Complete Genomes from over Four Hundred Novel Species.</title>
        <authorList>
            <person name="Rodriguez-R L.M."/>
            <person name="Tsementzi D."/>
            <person name="Luo C."/>
            <person name="Konstantinidis K.T."/>
        </authorList>
    </citation>
    <scope>NUCLEOTIDE SEQUENCE</scope>
    <source>
        <strain evidence="1">WB5_2A_028</strain>
    </source>
</reference>
<dbReference type="Proteomes" id="UP000740727">
    <property type="component" value="Unassembled WGS sequence"/>
</dbReference>
<gene>
    <name evidence="1" type="ORF">EBT44_02275</name>
</gene>
<sequence length="117" mass="13516">MAHGIDGGLVTFESTHPKWSFTRIDDNGIVQEVAEKKPISNIATVGIYFWRKGSDYVKYANQMIARNIRTNGEFYVCPVFNQAIEDHKRFRIKNIERMWGLGTPEDLDTFLKNFGKD</sequence>
<comment type="caution">
    <text evidence="1">The sequence shown here is derived from an EMBL/GenBank/DDBJ whole genome shotgun (WGS) entry which is preliminary data.</text>
</comment>
<evidence type="ECO:0008006" key="3">
    <source>
        <dbReference type="Google" id="ProtNLM"/>
    </source>
</evidence>
<protein>
    <recommendedName>
        <fullName evidence="3">Nucleotidyl transferase domain-containing protein</fullName>
    </recommendedName>
</protein>
<dbReference type="Gene3D" id="3.90.550.10">
    <property type="entry name" value="Spore Coat Polysaccharide Biosynthesis Protein SpsA, Chain A"/>
    <property type="match status" value="1"/>
</dbReference>